<proteinExistence type="inferred from homology"/>
<dbReference type="GO" id="GO:0046872">
    <property type="term" value="F:metal ion binding"/>
    <property type="evidence" value="ECO:0007669"/>
    <property type="project" value="UniProtKB-KW"/>
</dbReference>
<keyword evidence="4" id="KW-0732">Signal</keyword>
<dbReference type="EMBL" id="QFLI01000001">
    <property type="protein sequence ID" value="PXY03168.1"/>
    <property type="molecule type" value="Genomic_DNA"/>
</dbReference>
<dbReference type="Gene3D" id="3.40.720.10">
    <property type="entry name" value="Alkaline Phosphatase, subunit A"/>
    <property type="match status" value="1"/>
</dbReference>
<evidence type="ECO:0000256" key="4">
    <source>
        <dbReference type="ARBA" id="ARBA00022729"/>
    </source>
</evidence>
<dbReference type="SUPFAM" id="SSF53649">
    <property type="entry name" value="Alkaline phosphatase-like"/>
    <property type="match status" value="1"/>
</dbReference>
<dbReference type="InterPro" id="IPR017850">
    <property type="entry name" value="Alkaline_phosphatase_core_sf"/>
</dbReference>
<dbReference type="PANTHER" id="PTHR42693">
    <property type="entry name" value="ARYLSULFATASE FAMILY MEMBER"/>
    <property type="match status" value="1"/>
</dbReference>
<protein>
    <recommendedName>
        <fullName evidence="7">Sulfatase N-terminal domain-containing protein</fullName>
    </recommendedName>
</protein>
<dbReference type="Pfam" id="PF00884">
    <property type="entry name" value="Sulfatase"/>
    <property type="match status" value="1"/>
</dbReference>
<organism evidence="8 9">
    <name type="scientific">Marinifilum breve</name>
    <dbReference type="NCBI Taxonomy" id="2184082"/>
    <lineage>
        <taxon>Bacteria</taxon>
        <taxon>Pseudomonadati</taxon>
        <taxon>Bacteroidota</taxon>
        <taxon>Bacteroidia</taxon>
        <taxon>Marinilabiliales</taxon>
        <taxon>Marinifilaceae</taxon>
    </lineage>
</organism>
<keyword evidence="5" id="KW-0378">Hydrolase</keyword>
<name>A0A2V4A3T2_9BACT</name>
<evidence type="ECO:0000313" key="8">
    <source>
        <dbReference type="EMBL" id="PXY03168.1"/>
    </source>
</evidence>
<accession>A0A2V4A3T2</accession>
<dbReference type="PANTHER" id="PTHR42693:SF42">
    <property type="entry name" value="ARYLSULFATASE G"/>
    <property type="match status" value="1"/>
</dbReference>
<keyword evidence="3" id="KW-0479">Metal-binding</keyword>
<comment type="caution">
    <text evidence="8">The sequence shown here is derived from an EMBL/GenBank/DDBJ whole genome shotgun (WGS) entry which is preliminary data.</text>
</comment>
<evidence type="ECO:0000259" key="7">
    <source>
        <dbReference type="Pfam" id="PF00884"/>
    </source>
</evidence>
<comment type="similarity">
    <text evidence="2">Belongs to the sulfatase family.</text>
</comment>
<evidence type="ECO:0000256" key="5">
    <source>
        <dbReference type="ARBA" id="ARBA00022801"/>
    </source>
</evidence>
<comment type="cofactor">
    <cofactor evidence="1">
        <name>Ca(2+)</name>
        <dbReference type="ChEBI" id="CHEBI:29108"/>
    </cofactor>
</comment>
<evidence type="ECO:0000256" key="6">
    <source>
        <dbReference type="ARBA" id="ARBA00022837"/>
    </source>
</evidence>
<evidence type="ECO:0000256" key="1">
    <source>
        <dbReference type="ARBA" id="ARBA00001913"/>
    </source>
</evidence>
<keyword evidence="6" id="KW-0106">Calcium</keyword>
<dbReference type="InterPro" id="IPR024607">
    <property type="entry name" value="Sulfatase_CS"/>
</dbReference>
<dbReference type="AlphaFoldDB" id="A0A2V4A3T2"/>
<feature type="domain" description="Sulfatase N-terminal" evidence="7">
    <location>
        <begin position="293"/>
        <end position="605"/>
    </location>
</feature>
<dbReference type="InterPro" id="IPR050738">
    <property type="entry name" value="Sulfatase"/>
</dbReference>
<dbReference type="RefSeq" id="WP_110359323.1">
    <property type="nucleotide sequence ID" value="NZ_QFLI01000001.1"/>
</dbReference>
<reference evidence="8 9" key="1">
    <citation type="submission" date="2018-05" db="EMBL/GenBank/DDBJ databases">
        <title>Marinifilum breve JC075T sp. nov., a marine bacterium isolated from Yongle Blue Hole in the South China Sea.</title>
        <authorList>
            <person name="Fu T."/>
        </authorList>
    </citation>
    <scope>NUCLEOTIDE SEQUENCE [LARGE SCALE GENOMIC DNA]</scope>
    <source>
        <strain evidence="8 9">JC075</strain>
    </source>
</reference>
<dbReference type="OrthoDB" id="9765065at2"/>
<dbReference type="Proteomes" id="UP000248079">
    <property type="component" value="Unassembled WGS sequence"/>
</dbReference>
<dbReference type="PROSITE" id="PS00523">
    <property type="entry name" value="SULFATASE_1"/>
    <property type="match status" value="1"/>
</dbReference>
<gene>
    <name evidence="8" type="ORF">DF185_03535</name>
</gene>
<evidence type="ECO:0000313" key="9">
    <source>
        <dbReference type="Proteomes" id="UP000248079"/>
    </source>
</evidence>
<evidence type="ECO:0000256" key="2">
    <source>
        <dbReference type="ARBA" id="ARBA00008779"/>
    </source>
</evidence>
<evidence type="ECO:0000256" key="3">
    <source>
        <dbReference type="ARBA" id="ARBA00022723"/>
    </source>
</evidence>
<dbReference type="InterPro" id="IPR000917">
    <property type="entry name" value="Sulfatase_N"/>
</dbReference>
<keyword evidence="9" id="KW-1185">Reference proteome</keyword>
<sequence length="713" mass="80880">MDRRVFVKQFSLTVLGTALLPMGLSAKNKNLWGKKITPQILFDEGKLDVILPEEAFNPMGNWEQSWRIWMPFRGKPGEASGYLSVTRNVADHSGKVEYGVEQAISENKQWMHLTKVAIKARNNQYGTPLNWEAATEYIKAPGKGFKEDVGVYQSSNLTNEKEDICLNFTLLDTVQRMKMEGVKELNFTLFDELDKEKKNHSIRYKEDTTIQIGGKTVEVHCYEQIGEGMLPWMYYVDANGRLLLAINGMRVLIADVECKSKYQASYPEIGEVSIEKRAAQSGRKGEIRKDKRPNILFLSTDQQTWNTLSALGNKHLNTPNLDRLAGKGVTFSQCYSPNPVCSPTRASWITGLASSEHGVIKNGRSIISGLKTVGHSLRDAGYETVFAGKLHVGIPDSYGEKIPGFDKVLCMGIGGKGTLGDQAVSSVAVGYLQNRDRSKPFYLTVNFLQPHDICNWIKRHNKNHKDRHLDSVLNELPPLPENFNVILEEPLKMKVPRKREWTETDWRYYLWAYYRMVEEVDAEIGRVLQALEETGEADNTLVLFNSDHGEGSASHQSVTKNYLYDEACRVPMIVSYPKELRSGVIDHENLLSCLDIVPTVCDFAGAKLPENCSGISMRKLAAGKKRKLRDFVVSEVNNDNGRMVRSEDFKLIVYRNDSNHLFFDMKNDPGETINLARDSKYNQQVKEHFTMLEQWESKLRKASFCKPFNTKIS</sequence>
<dbReference type="GO" id="GO:0004065">
    <property type="term" value="F:arylsulfatase activity"/>
    <property type="evidence" value="ECO:0007669"/>
    <property type="project" value="TreeGrafter"/>
</dbReference>